<accession>A0A0F9CLG2</accession>
<dbReference type="EMBL" id="LAZR01032757">
    <property type="protein sequence ID" value="KKL49999.1"/>
    <property type="molecule type" value="Genomic_DNA"/>
</dbReference>
<organism evidence="1">
    <name type="scientific">marine sediment metagenome</name>
    <dbReference type="NCBI Taxonomy" id="412755"/>
    <lineage>
        <taxon>unclassified sequences</taxon>
        <taxon>metagenomes</taxon>
        <taxon>ecological metagenomes</taxon>
    </lineage>
</organism>
<reference evidence="1" key="1">
    <citation type="journal article" date="2015" name="Nature">
        <title>Complex archaea that bridge the gap between prokaryotes and eukaryotes.</title>
        <authorList>
            <person name="Spang A."/>
            <person name="Saw J.H."/>
            <person name="Jorgensen S.L."/>
            <person name="Zaremba-Niedzwiedzka K."/>
            <person name="Martijn J."/>
            <person name="Lind A.E."/>
            <person name="van Eijk R."/>
            <person name="Schleper C."/>
            <person name="Guy L."/>
            <person name="Ettema T.J."/>
        </authorList>
    </citation>
    <scope>NUCLEOTIDE SEQUENCE</scope>
</reference>
<protein>
    <submittedName>
        <fullName evidence="1">Uncharacterized protein</fullName>
    </submittedName>
</protein>
<sequence>MDHMVWLQTELLMLVGRMENHQFHHAGTSSWDRVVYAQLVSMHDLVSYQIEIEDRLQGSTDEPAEMPAKR</sequence>
<gene>
    <name evidence="1" type="ORF">LCGC14_2309910</name>
</gene>
<proteinExistence type="predicted"/>
<comment type="caution">
    <text evidence="1">The sequence shown here is derived from an EMBL/GenBank/DDBJ whole genome shotgun (WGS) entry which is preliminary data.</text>
</comment>
<evidence type="ECO:0000313" key="1">
    <source>
        <dbReference type="EMBL" id="KKL49999.1"/>
    </source>
</evidence>
<name>A0A0F9CLG2_9ZZZZ</name>
<dbReference type="AlphaFoldDB" id="A0A0F9CLG2"/>